<dbReference type="SUPFAM" id="SSF48208">
    <property type="entry name" value="Six-hairpin glycosidases"/>
    <property type="match status" value="1"/>
</dbReference>
<comment type="caution">
    <text evidence="2">The sequence shown here is derived from an EMBL/GenBank/DDBJ whole genome shotgun (WGS) entry which is preliminary data.</text>
</comment>
<dbReference type="PROSITE" id="PS51318">
    <property type="entry name" value="TAT"/>
    <property type="match status" value="1"/>
</dbReference>
<sequence>MHVSRRSFVTVAAAGGAAATLPLQSAGATTAAGPVKGPGTGPITGLTLEKIPAADAARTGIRAVAGGQVVWECKDPLRLDVKVGDAPARSAAGYTSLSISGSTATGTGEVRTPTGGRYTFRDDWRIAGAAVTLTRSVTAAAPNPLQEMGFGSSLEISPADPGPLADQDLLLPAIRTGSTTGLGGGIAGNDAAEWILVREMRLSLPFAALRNRRSGQTLSLAHVDAAPATATNGLYPEDSNAWWIHGDVQFASLGVHQTAGKAALAIAYPGSEGDVTYLGGQWTRRSHPARAGFTHTYQVRIAAAASDTFATAARDAWRDHWSLFKVAPLRDRNSAVHASGLALLDSQVARYNGKPGLPFRSRLDSGEADAVSYMMGFVGQQVPAGYQLLRSGLLDGDAARLAKGKAILDFWATESPLPNGLVRLWIDGDQPRWRDWYQIFVRVASDGMDGMVDACRLMRDRGEPVATWEKAVTGFADFLVSKQYADGSFARSYTMDGSVASDARTNTSHPIRFLCHTAALTGDGKYRKAAVAAGQWYVANTKDWQFIGGTADNPNVLDKEAGGMAFNAALALHDLTGEDRWLELAKRAADFTETWLVGWRWRIDTPRRSYARDGAFGLSFIASGHSGIDNWICYQSWNFYRLFLFTGDTHYRDVATTILTAGVRTTELTGQSQGYAVPGLVEEAVGLSDLVVNGTNVWLPWCTVAEVEPLSRFADMFGTVDLRKLEAIPLADRQRANQTAR</sequence>
<dbReference type="EMBL" id="BAAAND010000001">
    <property type="protein sequence ID" value="GAA1567320.1"/>
    <property type="molecule type" value="Genomic_DNA"/>
</dbReference>
<evidence type="ECO:0000256" key="1">
    <source>
        <dbReference type="SAM" id="SignalP"/>
    </source>
</evidence>
<evidence type="ECO:0000313" key="2">
    <source>
        <dbReference type="EMBL" id="GAA1567320.1"/>
    </source>
</evidence>
<feature type="chain" id="PRO_5046451977" description="Tat pathway signal sequence domain protein" evidence="1">
    <location>
        <begin position="26"/>
        <end position="741"/>
    </location>
</feature>
<feature type="signal peptide" evidence="1">
    <location>
        <begin position="1"/>
        <end position="25"/>
    </location>
</feature>
<gene>
    <name evidence="2" type="ORF">GCM10009742_06350</name>
</gene>
<reference evidence="2 3" key="1">
    <citation type="journal article" date="2019" name="Int. J. Syst. Evol. Microbiol.">
        <title>The Global Catalogue of Microorganisms (GCM) 10K type strain sequencing project: providing services to taxonomists for standard genome sequencing and annotation.</title>
        <authorList>
            <consortium name="The Broad Institute Genomics Platform"/>
            <consortium name="The Broad Institute Genome Sequencing Center for Infectious Disease"/>
            <person name="Wu L."/>
            <person name="Ma J."/>
        </authorList>
    </citation>
    <scope>NUCLEOTIDE SEQUENCE [LARGE SCALE GENOMIC DNA]</scope>
    <source>
        <strain evidence="2 3">JCM 14304</strain>
    </source>
</reference>
<dbReference type="InterPro" id="IPR006311">
    <property type="entry name" value="TAT_signal"/>
</dbReference>
<evidence type="ECO:0008006" key="4">
    <source>
        <dbReference type="Google" id="ProtNLM"/>
    </source>
</evidence>
<protein>
    <recommendedName>
        <fullName evidence="4">Tat pathway signal sequence domain protein</fullName>
    </recommendedName>
</protein>
<dbReference type="Proteomes" id="UP001500190">
    <property type="component" value="Unassembled WGS sequence"/>
</dbReference>
<accession>A0ABN2CZ60</accession>
<organism evidence="2 3">
    <name type="scientific">Kribbella karoonensis</name>
    <dbReference type="NCBI Taxonomy" id="324851"/>
    <lineage>
        <taxon>Bacteria</taxon>
        <taxon>Bacillati</taxon>
        <taxon>Actinomycetota</taxon>
        <taxon>Actinomycetes</taxon>
        <taxon>Propionibacteriales</taxon>
        <taxon>Kribbellaceae</taxon>
        <taxon>Kribbella</taxon>
    </lineage>
</organism>
<dbReference type="InterPro" id="IPR008928">
    <property type="entry name" value="6-hairpin_glycosidase_sf"/>
</dbReference>
<keyword evidence="3" id="KW-1185">Reference proteome</keyword>
<evidence type="ECO:0000313" key="3">
    <source>
        <dbReference type="Proteomes" id="UP001500190"/>
    </source>
</evidence>
<proteinExistence type="predicted"/>
<name>A0ABN2CZ60_9ACTN</name>
<dbReference type="RefSeq" id="WP_344187817.1">
    <property type="nucleotide sequence ID" value="NZ_BAAAND010000001.1"/>
</dbReference>
<keyword evidence="1" id="KW-0732">Signal</keyword>